<sequence length="473" mass="52247">MKKLLVLVWGLLAAGPIFSKVKLPSVLGSNMVLQRECDANLWGWASPSKKVTVTTSWDGRKYATRADADGNWLLKVATPAAGGPYTIRISDGEPVVLENVMVGEVWICSGQSNMGMPVCGYPGDPTERMNELMLEAGKYPSLRLFHVRPEAASEPKDDCDGMGGWQVSSAHSVPGFTATGYIFGRKLCETLNVPVGMIQSDWGGTRIEAWMTVSAAQKVLPNILESDPAYDEQNRTARLYNAMICPLTNFTARGFLWYQGEANRGFDGYARYMQELASLWRGRWGDAEMPFYFVQLAPYTYDDAEGLSLPLTVEQQTQALDLIPFSGMASTTDAGSEHTIHPPYKIRVGERLALLALKRTYGYGALIAQSPRYESVRFEAGRAIVRFRTDGIMGPQWKGPIEGFEIAGADRVFVPAEAEYVPGAPEVTVHSDRVPEPVAVRYAFRNMPRAATLVNSGDLPAYPFRTDDWNDVR</sequence>
<accession>A0ABY5V1X3</accession>
<keyword evidence="4" id="KW-1185">Reference proteome</keyword>
<dbReference type="InterPro" id="IPR036514">
    <property type="entry name" value="SGNH_hydro_sf"/>
</dbReference>
<dbReference type="RefSeq" id="WP_019246588.1">
    <property type="nucleotide sequence ID" value="NZ_CAPH01000017.1"/>
</dbReference>
<dbReference type="GeneID" id="82891150"/>
<name>A0ABY5V1X3_9BACT</name>
<dbReference type="Gene3D" id="2.60.40.10">
    <property type="entry name" value="Immunoglobulins"/>
    <property type="match status" value="1"/>
</dbReference>
<evidence type="ECO:0000313" key="4">
    <source>
        <dbReference type="Proteomes" id="UP001059295"/>
    </source>
</evidence>
<protein>
    <submittedName>
        <fullName evidence="3">Sialate O-acetylesterase</fullName>
    </submittedName>
</protein>
<reference evidence="3" key="1">
    <citation type="journal article" date="2022" name="Cell">
        <title>Design, construction, and in vivo augmentation of a complex gut microbiome.</title>
        <authorList>
            <person name="Cheng A.G."/>
            <person name="Ho P.Y."/>
            <person name="Aranda-Diaz A."/>
            <person name="Jain S."/>
            <person name="Yu F.B."/>
            <person name="Meng X."/>
            <person name="Wang M."/>
            <person name="Iakiviak M."/>
            <person name="Nagashima K."/>
            <person name="Zhao A."/>
            <person name="Murugkar P."/>
            <person name="Patil A."/>
            <person name="Atabakhsh K."/>
            <person name="Weakley A."/>
            <person name="Yan J."/>
            <person name="Brumbaugh A.R."/>
            <person name="Higginbottom S."/>
            <person name="Dimas A."/>
            <person name="Shiver A.L."/>
            <person name="Deutschbauer A."/>
            <person name="Neff N."/>
            <person name="Sonnenburg J.L."/>
            <person name="Huang K.C."/>
            <person name="Fischbach M.A."/>
        </authorList>
    </citation>
    <scope>NUCLEOTIDE SEQUENCE</scope>
    <source>
        <strain evidence="3">AP11</strain>
    </source>
</reference>
<gene>
    <name evidence="3" type="ORF">NQ491_05410</name>
</gene>
<dbReference type="EMBL" id="CP102294">
    <property type="protein sequence ID" value="UWN58211.1"/>
    <property type="molecule type" value="Genomic_DNA"/>
</dbReference>
<feature type="domain" description="Sialate O-acetylesterase" evidence="2">
    <location>
        <begin position="104"/>
        <end position="353"/>
    </location>
</feature>
<dbReference type="Gene3D" id="3.40.50.1110">
    <property type="entry name" value="SGNH hydrolase"/>
    <property type="match status" value="1"/>
</dbReference>
<dbReference type="SUPFAM" id="SSF52266">
    <property type="entry name" value="SGNH hydrolase"/>
    <property type="match status" value="1"/>
</dbReference>
<dbReference type="InterPro" id="IPR013783">
    <property type="entry name" value="Ig-like_fold"/>
</dbReference>
<proteinExistence type="predicted"/>
<dbReference type="PANTHER" id="PTHR22901:SF0">
    <property type="entry name" value="SIALATE O-ACETYLESTERASE"/>
    <property type="match status" value="1"/>
</dbReference>
<organism evidence="3 4">
    <name type="scientific">Alistipes ihumii AP11</name>
    <dbReference type="NCBI Taxonomy" id="1211813"/>
    <lineage>
        <taxon>Bacteria</taxon>
        <taxon>Pseudomonadati</taxon>
        <taxon>Bacteroidota</taxon>
        <taxon>Bacteroidia</taxon>
        <taxon>Bacteroidales</taxon>
        <taxon>Rikenellaceae</taxon>
        <taxon>Alistipes</taxon>
    </lineage>
</organism>
<dbReference type="Pfam" id="PF03629">
    <property type="entry name" value="SASA"/>
    <property type="match status" value="1"/>
</dbReference>
<keyword evidence="1" id="KW-0378">Hydrolase</keyword>
<dbReference type="InterPro" id="IPR039329">
    <property type="entry name" value="SIAE"/>
</dbReference>
<evidence type="ECO:0000259" key="2">
    <source>
        <dbReference type="Pfam" id="PF03629"/>
    </source>
</evidence>
<evidence type="ECO:0000256" key="1">
    <source>
        <dbReference type="ARBA" id="ARBA00022801"/>
    </source>
</evidence>
<dbReference type="Proteomes" id="UP001059295">
    <property type="component" value="Chromosome"/>
</dbReference>
<dbReference type="PANTHER" id="PTHR22901">
    <property type="entry name" value="SIALATE O-ACETYLESTERASE"/>
    <property type="match status" value="1"/>
</dbReference>
<dbReference type="InterPro" id="IPR005181">
    <property type="entry name" value="SASA"/>
</dbReference>
<evidence type="ECO:0000313" key="3">
    <source>
        <dbReference type="EMBL" id="UWN58211.1"/>
    </source>
</evidence>